<dbReference type="EMBL" id="AP024110">
    <property type="protein sequence ID" value="BCM25524.1"/>
    <property type="molecule type" value="Genomic_DNA"/>
</dbReference>
<sequence>MLIDIVIREGALLNNIHLERLLAVSSNELVTASVDALMCKLMGVAKQADWPIAAVSLIGQSQTLGSQVPDQDYWLMAHPVHLVLQRDYFSLYPLALTVVSEAELQALIALLNQHFIRDGLQFITSSSAKDGINGFYLKLSENPEISTTLPELAAGRDIRQHMPQGKGMAKWHGILNEIQMLLHDHAINQLREQNSLVPINSIWLSGGGFYQAPEQSIKKTIFAKSALLRGLALMNGLEAMAIPESAGQLLSKEADILLEINEALDIQNFDFNSLMKALRLGNLKKINLYIEHQGQVLQANIKRIDTLKFWRKIKPINSYFKESEF</sequence>
<reference evidence="1" key="1">
    <citation type="journal article" date="2021" name="Arch. Microbiol.">
        <title>Methyloradius palustris gen. nov., sp. nov., a methanol-oxidizing bacterium isolated from snow.</title>
        <authorList>
            <person name="Miyadera T."/>
            <person name="Kojima H."/>
            <person name="Fukui M."/>
        </authorList>
    </citation>
    <scope>NUCLEOTIDE SEQUENCE</scope>
    <source>
        <strain evidence="1">Zm11</strain>
    </source>
</reference>
<name>A0A8D5GF16_9PROT</name>
<protein>
    <submittedName>
        <fullName evidence="1">Uncharacterized protein</fullName>
    </submittedName>
</protein>
<dbReference type="RefSeq" id="WP_221763605.1">
    <property type="nucleotide sequence ID" value="NZ_AP024110.1"/>
</dbReference>
<dbReference type="KEGG" id="mpau:ZMTM_17830"/>
<dbReference type="AlphaFoldDB" id="A0A8D5GF16"/>
<keyword evidence="2" id="KW-1185">Reference proteome</keyword>
<evidence type="ECO:0000313" key="1">
    <source>
        <dbReference type="EMBL" id="BCM25524.1"/>
    </source>
</evidence>
<proteinExistence type="predicted"/>
<evidence type="ECO:0000313" key="2">
    <source>
        <dbReference type="Proteomes" id="UP000826722"/>
    </source>
</evidence>
<gene>
    <name evidence="1" type="primary">rpfE</name>
    <name evidence="1" type="ORF">ZMTM_17830</name>
</gene>
<organism evidence="1 2">
    <name type="scientific">Methyloradius palustris</name>
    <dbReference type="NCBI Taxonomy" id="2778876"/>
    <lineage>
        <taxon>Bacteria</taxon>
        <taxon>Pseudomonadati</taxon>
        <taxon>Pseudomonadota</taxon>
        <taxon>Betaproteobacteria</taxon>
        <taxon>Nitrosomonadales</taxon>
        <taxon>Methylophilaceae</taxon>
        <taxon>Methyloradius</taxon>
    </lineage>
</organism>
<dbReference type="Proteomes" id="UP000826722">
    <property type="component" value="Chromosome"/>
</dbReference>
<accession>A0A8D5GF16</accession>